<dbReference type="AlphaFoldDB" id="A0A1J1IJP3"/>
<evidence type="ECO:0000313" key="16">
    <source>
        <dbReference type="Proteomes" id="UP000183832"/>
    </source>
</evidence>
<reference evidence="15 16" key="1">
    <citation type="submission" date="2015-04" db="EMBL/GenBank/DDBJ databases">
        <authorList>
            <person name="Syromyatnikov M.Y."/>
            <person name="Popov V.N."/>
        </authorList>
    </citation>
    <scope>NUCLEOTIDE SEQUENCE [LARGE SCALE GENOMIC DNA]</scope>
</reference>
<sequence>MIKNCDSQSFMTENVESLKTNVDLCEMKNQKNLKVTRKENVNAKNRWKLLARVILSKNKRELEMRQKIPINNVSQKFSGFDLVEIEPLKKDITDERNEKFSIIIKIGCNKYECNVHIGKLWTVKDLIGFNNTGNISLWTSESSLSYYVLENLQTFKDAWILEIGGGMFCLAGLMLAKYSNAFAVHLSDGNSRSINNVQKSVMLNDIKTFVKTSVLRWEDSENQCPLERQKYDFILCADCLFFDESRSSLVDSINYFLASNGKALVMAPRRGKSMNLFIKKCITKGLHCKIFTYYNKEVWDYHQKFLLSKTEYWKSQDRKFCEYCKCWLTDNKPSVEFHNNGKRHQLNVQKRLNEIGKKSEADQKAQNKMNDEIRKMNDAAMQSYAKDISIGADISSRAISQTMARKKAVDPMALANYESDEEFGPKVSKKSVAAVNPTTVKEPSLWCEAKTDDGDTYYWNVKTNESVWEKPKEGFMSLKEYERLNDIAIKQQEEQRQMELKNTVENADEIASKYKREQLKKYKKITEERKTKEEEEASTSYAGQYGGQPYGKWEVVEEQKPSKPIDLELPKQEHIYVAVPAAAVIQEPPVKKFKEKTITKLEDVGDVPAFFKKRKVGTRNIRRGNDDSTFNLSDESLNKFVKKVKLVNKRKEMMLSRCGYKSISGIRFLSSIGANDGSNKFDLICVGGGIVGVSSAREILLRHPHLKIAIVEKEPKVAFHQSGHNSGVIHAGIYYKPGSLKAKLCVEGLHLTYKYCDEKKIPYKKVGKLIVATNDVEKERLKVS</sequence>
<organism evidence="15 16">
    <name type="scientific">Clunio marinus</name>
    <dbReference type="NCBI Taxonomy" id="568069"/>
    <lineage>
        <taxon>Eukaryota</taxon>
        <taxon>Metazoa</taxon>
        <taxon>Ecdysozoa</taxon>
        <taxon>Arthropoda</taxon>
        <taxon>Hexapoda</taxon>
        <taxon>Insecta</taxon>
        <taxon>Pterygota</taxon>
        <taxon>Neoptera</taxon>
        <taxon>Endopterygota</taxon>
        <taxon>Diptera</taxon>
        <taxon>Nematocera</taxon>
        <taxon>Chironomoidea</taxon>
        <taxon>Chironomidae</taxon>
        <taxon>Clunio</taxon>
    </lineage>
</organism>
<dbReference type="SMART" id="SM00451">
    <property type="entry name" value="ZnF_U1"/>
    <property type="match status" value="1"/>
</dbReference>
<dbReference type="InterPro" id="IPR000690">
    <property type="entry name" value="Matrin/U1-C_Znf_C2H2"/>
</dbReference>
<name>A0A1J1IJP3_9DIPT</name>
<dbReference type="InterPro" id="IPR001202">
    <property type="entry name" value="WW_dom"/>
</dbReference>
<dbReference type="InterPro" id="IPR019410">
    <property type="entry name" value="Methyltransf_16"/>
</dbReference>
<keyword evidence="10" id="KW-0862">Zinc</keyword>
<evidence type="ECO:0000256" key="6">
    <source>
        <dbReference type="ARBA" id="ARBA00022603"/>
    </source>
</evidence>
<evidence type="ECO:0000256" key="5">
    <source>
        <dbReference type="ARBA" id="ARBA00022490"/>
    </source>
</evidence>
<dbReference type="EC" id="2.1.1.60" evidence="3"/>
<evidence type="ECO:0000256" key="3">
    <source>
        <dbReference type="ARBA" id="ARBA00011914"/>
    </source>
</evidence>
<dbReference type="InterPro" id="IPR006076">
    <property type="entry name" value="FAD-dep_OxRdtase"/>
</dbReference>
<dbReference type="Proteomes" id="UP000183832">
    <property type="component" value="Unassembled WGS sequence"/>
</dbReference>
<dbReference type="Gene3D" id="2.20.70.10">
    <property type="match status" value="1"/>
</dbReference>
<evidence type="ECO:0000256" key="1">
    <source>
        <dbReference type="ARBA" id="ARBA00004123"/>
    </source>
</evidence>
<evidence type="ECO:0000256" key="7">
    <source>
        <dbReference type="ARBA" id="ARBA00022679"/>
    </source>
</evidence>
<evidence type="ECO:0000259" key="13">
    <source>
        <dbReference type="PROSITE" id="PS50020"/>
    </source>
</evidence>
<evidence type="ECO:0000259" key="14">
    <source>
        <dbReference type="PROSITE" id="PS50171"/>
    </source>
</evidence>
<keyword evidence="16" id="KW-1185">Reference proteome</keyword>
<dbReference type="InterPro" id="IPR025800">
    <property type="entry name" value="CaM-Lys-N-MeTrfase"/>
</dbReference>
<comment type="subcellular location">
    <subcellularLocation>
        <location evidence="2">Cytoplasm</location>
    </subcellularLocation>
    <subcellularLocation>
        <location evidence="1">Nucleus</location>
    </subcellularLocation>
</comment>
<keyword evidence="7" id="KW-0808">Transferase</keyword>
<feature type="domain" description="WW" evidence="13">
    <location>
        <begin position="440"/>
        <end position="473"/>
    </location>
</feature>
<dbReference type="Pfam" id="PF01266">
    <property type="entry name" value="DAO"/>
    <property type="match status" value="1"/>
</dbReference>
<keyword evidence="6" id="KW-0489">Methyltransferase</keyword>
<accession>A0A1J1IJP3</accession>
<protein>
    <recommendedName>
        <fullName evidence="4">Calmodulin-lysine N-methyltransferase</fullName>
        <ecNumber evidence="3">2.1.1.60</ecNumber>
    </recommendedName>
</protein>
<keyword evidence="8" id="KW-0479">Metal-binding</keyword>
<dbReference type="EMBL" id="CVRI01000054">
    <property type="protein sequence ID" value="CRL00408.1"/>
    <property type="molecule type" value="Genomic_DNA"/>
</dbReference>
<dbReference type="InterPro" id="IPR013085">
    <property type="entry name" value="U1-CZ_Znf_C2H2"/>
</dbReference>
<dbReference type="SUPFAM" id="SSF53335">
    <property type="entry name" value="S-adenosyl-L-methionine-dependent methyltransferases"/>
    <property type="match status" value="1"/>
</dbReference>
<evidence type="ECO:0000256" key="9">
    <source>
        <dbReference type="ARBA" id="ARBA00022771"/>
    </source>
</evidence>
<dbReference type="InterPro" id="IPR036020">
    <property type="entry name" value="WW_dom_sf"/>
</dbReference>
<dbReference type="GO" id="GO:0018025">
    <property type="term" value="F:calmodulin-lysine N-methyltransferase activity"/>
    <property type="evidence" value="ECO:0007669"/>
    <property type="project" value="UniProtKB-EC"/>
</dbReference>
<dbReference type="Pfam" id="PF00397">
    <property type="entry name" value="WW"/>
    <property type="match status" value="1"/>
</dbReference>
<evidence type="ECO:0000256" key="11">
    <source>
        <dbReference type="ARBA" id="ARBA00023242"/>
    </source>
</evidence>
<dbReference type="Pfam" id="PF10294">
    <property type="entry name" value="Methyltransf_16"/>
    <property type="match status" value="1"/>
</dbReference>
<keyword evidence="12" id="KW-0175">Coiled coil</keyword>
<evidence type="ECO:0000256" key="2">
    <source>
        <dbReference type="ARBA" id="ARBA00004496"/>
    </source>
</evidence>
<dbReference type="PANTHER" id="PTHR13539:SF3">
    <property type="entry name" value="CALMODULIN-LYSINE N-METHYLTRANSFERASE"/>
    <property type="match status" value="1"/>
</dbReference>
<keyword evidence="5" id="KW-0963">Cytoplasm</keyword>
<feature type="coiled-coil region" evidence="12">
    <location>
        <begin position="478"/>
        <end position="536"/>
    </location>
</feature>
<dbReference type="InterPro" id="IPR029063">
    <property type="entry name" value="SAM-dependent_MTases_sf"/>
</dbReference>
<dbReference type="PROSITE" id="PS50171">
    <property type="entry name" value="ZF_MATRIN"/>
    <property type="match status" value="1"/>
</dbReference>
<dbReference type="STRING" id="568069.A0A1J1IJP3"/>
<dbReference type="InterPro" id="IPR036188">
    <property type="entry name" value="FAD/NAD-bd_sf"/>
</dbReference>
<dbReference type="InterPro" id="IPR036236">
    <property type="entry name" value="Znf_C2H2_sf"/>
</dbReference>
<dbReference type="InterPro" id="IPR003604">
    <property type="entry name" value="Matrin/U1-like-C_Znf_C2H2"/>
</dbReference>
<proteinExistence type="predicted"/>
<dbReference type="GO" id="GO:0003676">
    <property type="term" value="F:nucleic acid binding"/>
    <property type="evidence" value="ECO:0007669"/>
    <property type="project" value="InterPro"/>
</dbReference>
<gene>
    <name evidence="15" type="ORF">CLUMA_CG013675</name>
</gene>
<evidence type="ECO:0000256" key="12">
    <source>
        <dbReference type="SAM" id="Coils"/>
    </source>
</evidence>
<dbReference type="SUPFAM" id="SSF51905">
    <property type="entry name" value="FAD/NAD(P)-binding domain"/>
    <property type="match status" value="1"/>
</dbReference>
<dbReference type="SUPFAM" id="SSF57667">
    <property type="entry name" value="beta-beta-alpha zinc fingers"/>
    <property type="match status" value="1"/>
</dbReference>
<dbReference type="GO" id="GO:0005634">
    <property type="term" value="C:nucleus"/>
    <property type="evidence" value="ECO:0007669"/>
    <property type="project" value="UniProtKB-SubCell"/>
</dbReference>
<dbReference type="PROSITE" id="PS50020">
    <property type="entry name" value="WW_DOMAIN_2"/>
    <property type="match status" value="1"/>
</dbReference>
<dbReference type="OrthoDB" id="413520at2759"/>
<dbReference type="GO" id="GO:0005737">
    <property type="term" value="C:cytoplasm"/>
    <property type="evidence" value="ECO:0007669"/>
    <property type="project" value="UniProtKB-SubCell"/>
</dbReference>
<dbReference type="Pfam" id="PF06220">
    <property type="entry name" value="zf-U1"/>
    <property type="match status" value="1"/>
</dbReference>
<dbReference type="CDD" id="cd00201">
    <property type="entry name" value="WW"/>
    <property type="match status" value="1"/>
</dbReference>
<dbReference type="GO" id="GO:0008270">
    <property type="term" value="F:zinc ion binding"/>
    <property type="evidence" value="ECO:0007669"/>
    <property type="project" value="UniProtKB-KW"/>
</dbReference>
<evidence type="ECO:0000256" key="10">
    <source>
        <dbReference type="ARBA" id="ARBA00022833"/>
    </source>
</evidence>
<evidence type="ECO:0000256" key="8">
    <source>
        <dbReference type="ARBA" id="ARBA00022723"/>
    </source>
</evidence>
<feature type="domain" description="Matrin-type" evidence="14">
    <location>
        <begin position="319"/>
        <end position="350"/>
    </location>
</feature>
<dbReference type="PANTHER" id="PTHR13539">
    <property type="entry name" value="CALMODULIN-LYSINE N-METHYLTRANSFERASE"/>
    <property type="match status" value="1"/>
</dbReference>
<evidence type="ECO:0000256" key="4">
    <source>
        <dbReference type="ARBA" id="ARBA00020594"/>
    </source>
</evidence>
<keyword evidence="9" id="KW-0863">Zinc-finger</keyword>
<dbReference type="SMART" id="SM00456">
    <property type="entry name" value="WW"/>
    <property type="match status" value="1"/>
</dbReference>
<dbReference type="SUPFAM" id="SSF51045">
    <property type="entry name" value="WW domain"/>
    <property type="match status" value="1"/>
</dbReference>
<evidence type="ECO:0000313" key="15">
    <source>
        <dbReference type="EMBL" id="CRL00408.1"/>
    </source>
</evidence>
<dbReference type="Gene3D" id="3.40.50.150">
    <property type="entry name" value="Vaccinia Virus protein VP39"/>
    <property type="match status" value="1"/>
</dbReference>
<keyword evidence="11" id="KW-0539">Nucleus</keyword>
<dbReference type="Gene3D" id="3.50.50.60">
    <property type="entry name" value="FAD/NAD(P)-binding domain"/>
    <property type="match status" value="1"/>
</dbReference>
<dbReference type="GO" id="GO:0032259">
    <property type="term" value="P:methylation"/>
    <property type="evidence" value="ECO:0007669"/>
    <property type="project" value="UniProtKB-KW"/>
</dbReference>